<feature type="compositionally biased region" description="Low complexity" evidence="1">
    <location>
        <begin position="53"/>
        <end position="74"/>
    </location>
</feature>
<gene>
    <name evidence="2" type="ORF">PLEPLA_LOCUS6379</name>
</gene>
<dbReference type="EMBL" id="CADEAL010000332">
    <property type="protein sequence ID" value="CAB1418553.1"/>
    <property type="molecule type" value="Genomic_DNA"/>
</dbReference>
<dbReference type="AlphaFoldDB" id="A0A9N7TU58"/>
<evidence type="ECO:0000313" key="3">
    <source>
        <dbReference type="Proteomes" id="UP001153269"/>
    </source>
</evidence>
<evidence type="ECO:0000256" key="1">
    <source>
        <dbReference type="SAM" id="MobiDB-lite"/>
    </source>
</evidence>
<proteinExistence type="predicted"/>
<accession>A0A9N7TU58</accession>
<dbReference type="Proteomes" id="UP001153269">
    <property type="component" value="Unassembled WGS sequence"/>
</dbReference>
<feature type="region of interest" description="Disordered" evidence="1">
    <location>
        <begin position="1"/>
        <end position="107"/>
    </location>
</feature>
<reference evidence="2" key="1">
    <citation type="submission" date="2020-03" db="EMBL/GenBank/DDBJ databases">
        <authorList>
            <person name="Weist P."/>
        </authorList>
    </citation>
    <scope>NUCLEOTIDE SEQUENCE</scope>
</reference>
<protein>
    <submittedName>
        <fullName evidence="2">Uncharacterized protein</fullName>
    </submittedName>
</protein>
<evidence type="ECO:0000313" key="2">
    <source>
        <dbReference type="EMBL" id="CAB1418553.1"/>
    </source>
</evidence>
<organism evidence="2 3">
    <name type="scientific">Pleuronectes platessa</name>
    <name type="common">European plaice</name>
    <dbReference type="NCBI Taxonomy" id="8262"/>
    <lineage>
        <taxon>Eukaryota</taxon>
        <taxon>Metazoa</taxon>
        <taxon>Chordata</taxon>
        <taxon>Craniata</taxon>
        <taxon>Vertebrata</taxon>
        <taxon>Euteleostomi</taxon>
        <taxon>Actinopterygii</taxon>
        <taxon>Neopterygii</taxon>
        <taxon>Teleostei</taxon>
        <taxon>Neoteleostei</taxon>
        <taxon>Acanthomorphata</taxon>
        <taxon>Carangaria</taxon>
        <taxon>Pleuronectiformes</taxon>
        <taxon>Pleuronectoidei</taxon>
        <taxon>Pleuronectidae</taxon>
        <taxon>Pleuronectes</taxon>
    </lineage>
</organism>
<comment type="caution">
    <text evidence="2">The sequence shown here is derived from an EMBL/GenBank/DDBJ whole genome shotgun (WGS) entry which is preliminary data.</text>
</comment>
<name>A0A9N7TU58_PLEPL</name>
<keyword evidence="3" id="KW-1185">Reference proteome</keyword>
<feature type="compositionally biased region" description="Basic and acidic residues" evidence="1">
    <location>
        <begin position="78"/>
        <end position="91"/>
    </location>
</feature>
<sequence>MFTFDAITQRGGHNKRTSVSPSCAAHSADPPRQRAPHRPARRAQDAGMSSPPALRIALLSSSDSRAAAAAAAAAPDHGGAKRPAELPRERGSQQTGAHEPVRNVGDRRILPELRPQVFAKLHSHFVGLFRLTPPASTHRRAQRVPMQARHPAPPPFPSPLHWVDEVPPCSLEEEVCILQVQSECCEDASPSLCPAAPWRPVRLMGPPPSQRSKHSQPHSD</sequence>